<proteinExistence type="predicted"/>
<comment type="caution">
    <text evidence="1">The sequence shown here is derived from an EMBL/GenBank/DDBJ whole genome shotgun (WGS) entry which is preliminary data.</text>
</comment>
<protein>
    <submittedName>
        <fullName evidence="1">Uncharacterized protein</fullName>
    </submittedName>
</protein>
<organism evidence="1">
    <name type="scientific">bioreactor metagenome</name>
    <dbReference type="NCBI Taxonomy" id="1076179"/>
    <lineage>
        <taxon>unclassified sequences</taxon>
        <taxon>metagenomes</taxon>
        <taxon>ecological metagenomes</taxon>
    </lineage>
</organism>
<gene>
    <name evidence="1" type="ORF">SDC9_55955</name>
</gene>
<name>A0A644X654_9ZZZZ</name>
<sequence length="87" mass="9878">MAFRVEIFREKVSSVSARIGIRLIVVAVHRPAEIIKDPAPFIVGFRAAPVLDVCRIRVPYDDFRRDIGCVVLRVHERANVVVVRRVA</sequence>
<accession>A0A644X654</accession>
<reference evidence="1" key="1">
    <citation type="submission" date="2019-08" db="EMBL/GenBank/DDBJ databases">
        <authorList>
            <person name="Kucharzyk K."/>
            <person name="Murdoch R.W."/>
            <person name="Higgins S."/>
            <person name="Loffler F."/>
        </authorList>
    </citation>
    <scope>NUCLEOTIDE SEQUENCE</scope>
</reference>
<evidence type="ECO:0000313" key="1">
    <source>
        <dbReference type="EMBL" id="MPM09634.1"/>
    </source>
</evidence>
<dbReference type="EMBL" id="VSSQ01001593">
    <property type="protein sequence ID" value="MPM09634.1"/>
    <property type="molecule type" value="Genomic_DNA"/>
</dbReference>
<dbReference type="AlphaFoldDB" id="A0A644X654"/>